<evidence type="ECO:0000256" key="1">
    <source>
        <dbReference type="SAM" id="MobiDB-lite"/>
    </source>
</evidence>
<reference evidence="3" key="1">
    <citation type="submission" date="2011-02" db="EMBL/GenBank/DDBJ databases">
        <title>The complete genome of Planctomyces brasiliensis DSM 5305.</title>
        <authorList>
            <person name="Lucas S."/>
            <person name="Copeland A."/>
            <person name="Lapidus A."/>
            <person name="Bruce D."/>
            <person name="Goodwin L."/>
            <person name="Pitluck S."/>
            <person name="Kyrpides N."/>
            <person name="Mavromatis K."/>
            <person name="Pagani I."/>
            <person name="Ivanova N."/>
            <person name="Ovchinnikova G."/>
            <person name="Lu M."/>
            <person name="Detter J.C."/>
            <person name="Han C."/>
            <person name="Land M."/>
            <person name="Hauser L."/>
            <person name="Markowitz V."/>
            <person name="Cheng J.-F."/>
            <person name="Hugenholtz P."/>
            <person name="Woyke T."/>
            <person name="Wu D."/>
            <person name="Tindall B."/>
            <person name="Pomrenke H.G."/>
            <person name="Brambilla E."/>
            <person name="Klenk H.-P."/>
            <person name="Eisen J.A."/>
        </authorList>
    </citation>
    <scope>NUCLEOTIDE SEQUENCE [LARGE SCALE GENOMIC DNA]</scope>
    <source>
        <strain evidence="3">ATCC 49424 / DSM 5305 / JCM 21570 / NBRC 103401 / IFAM 1448</strain>
    </source>
</reference>
<keyword evidence="3" id="KW-1185">Reference proteome</keyword>
<dbReference type="AlphaFoldDB" id="F0SLU9"/>
<evidence type="ECO:0000313" key="3">
    <source>
        <dbReference type="Proteomes" id="UP000006860"/>
    </source>
</evidence>
<evidence type="ECO:0000313" key="2">
    <source>
        <dbReference type="EMBL" id="ADY59874.1"/>
    </source>
</evidence>
<dbReference type="EMBL" id="CP002546">
    <property type="protein sequence ID" value="ADY59874.1"/>
    <property type="molecule type" value="Genomic_DNA"/>
</dbReference>
<proteinExistence type="predicted"/>
<organism evidence="2 3">
    <name type="scientific">Rubinisphaera brasiliensis (strain ATCC 49424 / DSM 5305 / JCM 21570 / IAM 15109 / NBRC 103401 / IFAM 1448)</name>
    <name type="common">Planctomyces brasiliensis</name>
    <dbReference type="NCBI Taxonomy" id="756272"/>
    <lineage>
        <taxon>Bacteria</taxon>
        <taxon>Pseudomonadati</taxon>
        <taxon>Planctomycetota</taxon>
        <taxon>Planctomycetia</taxon>
        <taxon>Planctomycetales</taxon>
        <taxon>Planctomycetaceae</taxon>
        <taxon>Rubinisphaera</taxon>
    </lineage>
</organism>
<dbReference type="Proteomes" id="UP000006860">
    <property type="component" value="Chromosome"/>
</dbReference>
<gene>
    <name evidence="2" type="ordered locus">Plabr_2272</name>
</gene>
<sequence length="260" mass="28371">MRSPSHIITGLVLTVAVGVSLTQAVSIVADEPLKPIPESHEIGSSQHGAHYHGHDGVEYVDGMVNYGHCPSCRGTIRDNGGWGHCDSCNRNGRIAPGTGWCAPGKVPVVRERVQYQKYYPNYWSGHGPGPAQPYKPMVYTPTDTSQLGFYYQHTPTWTAQPWRVPGPPHPAYWHNRYCGRCRNGNQVPYQYASDYGYVSGTVIDGDVENGEGNEPTLATPPKATPKPKTATPPQAIRLPEPKAPSQRPVLSVLPDAPPEV</sequence>
<dbReference type="OrthoDB" id="215810at2"/>
<dbReference type="RefSeq" id="WP_013628598.1">
    <property type="nucleotide sequence ID" value="NC_015174.1"/>
</dbReference>
<accession>F0SLU9</accession>
<dbReference type="STRING" id="756272.Plabr_2272"/>
<dbReference type="HOGENOM" id="CLU_1069130_0_0_0"/>
<feature type="compositionally biased region" description="Low complexity" evidence="1">
    <location>
        <begin position="215"/>
        <end position="233"/>
    </location>
</feature>
<feature type="region of interest" description="Disordered" evidence="1">
    <location>
        <begin position="205"/>
        <end position="260"/>
    </location>
</feature>
<dbReference type="KEGG" id="pbs:Plabr_2272"/>
<protein>
    <submittedName>
        <fullName evidence="2">Uncharacterized protein</fullName>
    </submittedName>
</protein>
<name>F0SLU9_RUBBR</name>